<comment type="caution">
    <text evidence="1">The sequence shown here is derived from an EMBL/GenBank/DDBJ whole genome shotgun (WGS) entry which is preliminary data.</text>
</comment>
<organism evidence="1 2">
    <name type="scientific">Sarcoptes scabiei</name>
    <name type="common">Itch mite</name>
    <name type="synonym">Acarus scabiei</name>
    <dbReference type="NCBI Taxonomy" id="52283"/>
    <lineage>
        <taxon>Eukaryota</taxon>
        <taxon>Metazoa</taxon>
        <taxon>Ecdysozoa</taxon>
        <taxon>Arthropoda</taxon>
        <taxon>Chelicerata</taxon>
        <taxon>Arachnida</taxon>
        <taxon>Acari</taxon>
        <taxon>Acariformes</taxon>
        <taxon>Sarcoptiformes</taxon>
        <taxon>Astigmata</taxon>
        <taxon>Psoroptidia</taxon>
        <taxon>Sarcoptoidea</taxon>
        <taxon>Sarcoptidae</taxon>
        <taxon>Sarcoptinae</taxon>
        <taxon>Sarcoptes</taxon>
    </lineage>
</organism>
<evidence type="ECO:0000313" key="2">
    <source>
        <dbReference type="Proteomes" id="UP000616769"/>
    </source>
</evidence>
<evidence type="ECO:0000313" key="1">
    <source>
        <dbReference type="EMBL" id="KPM04901.1"/>
    </source>
</evidence>
<dbReference type="GO" id="GO:0031072">
    <property type="term" value="F:heat shock protein binding"/>
    <property type="evidence" value="ECO:0007669"/>
    <property type="project" value="TreeGrafter"/>
</dbReference>
<gene>
    <name evidence="1" type="ORF">QR98_0033560</name>
</gene>
<dbReference type="OrthoDB" id="10055808at2759"/>
<dbReference type="VEuPathDB" id="VectorBase:SSCA006698"/>
<protein>
    <submittedName>
        <fullName evidence="1">DnaJ-like protein subfamily C member 9-like protein</fullName>
    </submittedName>
</protein>
<dbReference type="GO" id="GO:0005737">
    <property type="term" value="C:cytoplasm"/>
    <property type="evidence" value="ECO:0007669"/>
    <property type="project" value="TreeGrafter"/>
</dbReference>
<sequence length="292" mass="34981">MDLLTECQEKFGTKNLYEILSIEKESTDEMIRKAYRQKSLKVHPDRVQGEHRKEFAKQTFQVLAKILSNEESRKIYDEQGIILSGDQDLFSDQTTFEELYEYWRNLFPKIDMKKIDEFEKKYIGSDEEIADVRKLYLKFNGDLNLIFEHHLFYDEDRVCAQIQKMIDDDVVPSFKKFTKESNESKAKRLKRIEKERRLAEKEETKKAKNDFKEHWFRLCSNILFVYQSKSIEINPPIYAFVMENFMLTTSEQMPNAFSFCEKQRIRLNTLRLTLKDLTGIDPLQSTPWFDKH</sequence>
<dbReference type="AlphaFoldDB" id="A0A132A1V6"/>
<dbReference type="CDD" id="cd06257">
    <property type="entry name" value="DnaJ"/>
    <property type="match status" value="1"/>
</dbReference>
<dbReference type="InterPro" id="IPR036869">
    <property type="entry name" value="J_dom_sf"/>
</dbReference>
<dbReference type="Gene3D" id="1.10.287.110">
    <property type="entry name" value="DnaJ domain"/>
    <property type="match status" value="1"/>
</dbReference>
<dbReference type="SUPFAM" id="SSF46565">
    <property type="entry name" value="Chaperone J-domain"/>
    <property type="match status" value="1"/>
</dbReference>
<dbReference type="PROSITE" id="PS50076">
    <property type="entry name" value="DNAJ_2"/>
    <property type="match status" value="1"/>
</dbReference>
<dbReference type="PANTHER" id="PTHR44144:SF1">
    <property type="entry name" value="DNAJ HOMOLOG SUBFAMILY C MEMBER 9"/>
    <property type="match status" value="1"/>
</dbReference>
<dbReference type="GO" id="GO:0005634">
    <property type="term" value="C:nucleus"/>
    <property type="evidence" value="ECO:0007669"/>
    <property type="project" value="TreeGrafter"/>
</dbReference>
<reference evidence="1 2" key="1">
    <citation type="journal article" date="2015" name="Parasit. Vectors">
        <title>Draft genome of the scabies mite.</title>
        <authorList>
            <person name="Rider S.D.Jr."/>
            <person name="Morgan M.S."/>
            <person name="Arlian L.G."/>
        </authorList>
    </citation>
    <scope>NUCLEOTIDE SEQUENCE [LARGE SCALE GENOMIC DNA]</scope>
    <source>
        <strain evidence="1">Arlian Lab</strain>
    </source>
</reference>
<dbReference type="Proteomes" id="UP000616769">
    <property type="component" value="Unassembled WGS sequence"/>
</dbReference>
<name>A0A132A1V6_SARSC</name>
<dbReference type="PANTHER" id="PTHR44144">
    <property type="entry name" value="DNAJ HOMOLOG SUBFAMILY C MEMBER 9"/>
    <property type="match status" value="1"/>
</dbReference>
<dbReference type="PRINTS" id="PR00625">
    <property type="entry name" value="JDOMAIN"/>
</dbReference>
<dbReference type="InterPro" id="IPR001623">
    <property type="entry name" value="DnaJ_domain"/>
</dbReference>
<accession>A0A132A1V6</accession>
<dbReference type="SMART" id="SM00271">
    <property type="entry name" value="DnaJ"/>
    <property type="match status" value="1"/>
</dbReference>
<dbReference type="InterPro" id="IPR056453">
    <property type="entry name" value="HTH_DNAJC9"/>
</dbReference>
<dbReference type="EMBL" id="JXLN01010012">
    <property type="protein sequence ID" value="KPM04901.1"/>
    <property type="molecule type" value="Genomic_DNA"/>
</dbReference>
<dbReference type="InterPro" id="IPR052594">
    <property type="entry name" value="J_domain-containing_protein"/>
</dbReference>
<dbReference type="Pfam" id="PF23302">
    <property type="entry name" value="HTH_DNAJC9"/>
    <property type="match status" value="1"/>
</dbReference>
<dbReference type="Pfam" id="PF00226">
    <property type="entry name" value="DnaJ"/>
    <property type="match status" value="1"/>
</dbReference>
<proteinExistence type="predicted"/>